<dbReference type="AlphaFoldDB" id="A0A2T5G7B4"/>
<comment type="caution">
    <text evidence="10">The sequence shown here is derived from an EMBL/GenBank/DDBJ whole genome shotgun (WGS) entry which is preliminary data.</text>
</comment>
<evidence type="ECO:0000256" key="3">
    <source>
        <dbReference type="ARBA" id="ARBA00022723"/>
    </source>
</evidence>
<dbReference type="PANTHER" id="PTHR30471:SF3">
    <property type="entry name" value="UPF0758 PROTEIN YEES-RELATED"/>
    <property type="match status" value="1"/>
</dbReference>
<proteinExistence type="inferred from homology"/>
<dbReference type="Pfam" id="PF20582">
    <property type="entry name" value="UPF0758_N"/>
    <property type="match status" value="1"/>
</dbReference>
<sequence length="242" mass="26656">MRRRLAAKTSAEEGRGGVMRLKDLPPEERPRERLLEVGPEKLSTAELIAILLGSGIRGRSALHLAQEILAQSGSLRKLLDQGVAGLERIPGVKRAKAVQLVAALELGRRLWREMREARPVVTSAAEAAALLLEELRHRPVEHFVVLVLDTRHHVLDLVHLAVGTADEALVSPREVFAEVLRRRGRKVILAHNHPSGDPTPSAEDVLLTRRLVEAGKLLDVEVVDHIVVGADGYVSLRESGRW</sequence>
<evidence type="ECO:0000256" key="4">
    <source>
        <dbReference type="ARBA" id="ARBA00022801"/>
    </source>
</evidence>
<gene>
    <name evidence="10" type="ORF">BLITH_1044</name>
</gene>
<evidence type="ECO:0000256" key="5">
    <source>
        <dbReference type="ARBA" id="ARBA00022833"/>
    </source>
</evidence>
<dbReference type="Pfam" id="PF04002">
    <property type="entry name" value="RadC"/>
    <property type="match status" value="1"/>
</dbReference>
<dbReference type="PROSITE" id="PS50249">
    <property type="entry name" value="MPN"/>
    <property type="match status" value="1"/>
</dbReference>
<dbReference type="EMBL" id="PEBW01000003">
    <property type="protein sequence ID" value="PTQ52077.1"/>
    <property type="molecule type" value="Genomic_DNA"/>
</dbReference>
<dbReference type="InterPro" id="IPR010994">
    <property type="entry name" value="RuvA_2-like"/>
</dbReference>
<dbReference type="InterPro" id="IPR001405">
    <property type="entry name" value="UPF0758"/>
</dbReference>
<dbReference type="InterPro" id="IPR046778">
    <property type="entry name" value="UPF0758_N"/>
</dbReference>
<evidence type="ECO:0000256" key="2">
    <source>
        <dbReference type="ARBA" id="ARBA00022670"/>
    </source>
</evidence>
<dbReference type="Gene3D" id="3.40.140.10">
    <property type="entry name" value="Cytidine Deaminase, domain 2"/>
    <property type="match status" value="1"/>
</dbReference>
<dbReference type="PANTHER" id="PTHR30471">
    <property type="entry name" value="DNA REPAIR PROTEIN RADC"/>
    <property type="match status" value="1"/>
</dbReference>
<evidence type="ECO:0000256" key="1">
    <source>
        <dbReference type="ARBA" id="ARBA00010243"/>
    </source>
</evidence>
<evidence type="ECO:0000256" key="6">
    <source>
        <dbReference type="ARBA" id="ARBA00023049"/>
    </source>
</evidence>
<keyword evidence="5" id="KW-0862">Zinc</keyword>
<dbReference type="CDD" id="cd08071">
    <property type="entry name" value="MPN_DUF2466"/>
    <property type="match status" value="1"/>
</dbReference>
<dbReference type="InterPro" id="IPR025657">
    <property type="entry name" value="RadC_JAB"/>
</dbReference>
<evidence type="ECO:0000256" key="8">
    <source>
        <dbReference type="SAM" id="MobiDB-lite"/>
    </source>
</evidence>
<dbReference type="InterPro" id="IPR037518">
    <property type="entry name" value="MPN"/>
</dbReference>
<feature type="region of interest" description="Disordered" evidence="8">
    <location>
        <begin position="1"/>
        <end position="25"/>
    </location>
</feature>
<keyword evidence="2" id="KW-0645">Protease</keyword>
<dbReference type="Proteomes" id="UP000244016">
    <property type="component" value="Unassembled WGS sequence"/>
</dbReference>
<comment type="similarity">
    <text evidence="1 7">Belongs to the UPF0758 family.</text>
</comment>
<dbReference type="NCBIfam" id="TIGR00608">
    <property type="entry name" value="radc"/>
    <property type="match status" value="1"/>
</dbReference>
<dbReference type="SUPFAM" id="SSF47781">
    <property type="entry name" value="RuvA domain 2-like"/>
    <property type="match status" value="1"/>
</dbReference>
<keyword evidence="4" id="KW-0378">Hydrolase</keyword>
<evidence type="ECO:0000256" key="7">
    <source>
        <dbReference type="RuleBase" id="RU003797"/>
    </source>
</evidence>
<protein>
    <submittedName>
        <fullName evidence="10">DNA repair protein RadC</fullName>
    </submittedName>
</protein>
<name>A0A2T5G7B4_9BACL</name>
<keyword evidence="6" id="KW-0482">Metalloprotease</keyword>
<feature type="domain" description="MPN" evidence="9">
    <location>
        <begin position="120"/>
        <end position="242"/>
    </location>
</feature>
<dbReference type="PROSITE" id="PS01302">
    <property type="entry name" value="UPF0758"/>
    <property type="match status" value="1"/>
</dbReference>
<evidence type="ECO:0000313" key="11">
    <source>
        <dbReference type="Proteomes" id="UP000244016"/>
    </source>
</evidence>
<accession>A0A2T5G7B4</accession>
<evidence type="ECO:0000259" key="9">
    <source>
        <dbReference type="PROSITE" id="PS50249"/>
    </source>
</evidence>
<dbReference type="GO" id="GO:0006508">
    <property type="term" value="P:proteolysis"/>
    <property type="evidence" value="ECO:0007669"/>
    <property type="project" value="UniProtKB-KW"/>
</dbReference>
<dbReference type="NCBIfam" id="NF000642">
    <property type="entry name" value="PRK00024.1"/>
    <property type="match status" value="1"/>
</dbReference>
<dbReference type="GO" id="GO:0008237">
    <property type="term" value="F:metallopeptidase activity"/>
    <property type="evidence" value="ECO:0007669"/>
    <property type="project" value="UniProtKB-KW"/>
</dbReference>
<keyword evidence="3" id="KW-0479">Metal-binding</keyword>
<reference evidence="10 11" key="1">
    <citation type="submission" date="2017-08" db="EMBL/GenBank/DDBJ databases">
        <title>Burning lignite coal seam in the remote Altai Mountains harbors a hydrogen-driven thermophilic microbial community.</title>
        <authorList>
            <person name="Kadnikov V.V."/>
            <person name="Mardanov A.V."/>
            <person name="Ivasenko D."/>
            <person name="Beletsky A.V."/>
            <person name="Karnachuk O.V."/>
            <person name="Ravin N.V."/>
        </authorList>
    </citation>
    <scope>NUCLEOTIDE SEQUENCE [LARGE SCALE GENOMIC DNA]</scope>
    <source>
        <strain evidence="10">AL31</strain>
    </source>
</reference>
<evidence type="ECO:0000313" key="10">
    <source>
        <dbReference type="EMBL" id="PTQ52077.1"/>
    </source>
</evidence>
<dbReference type="GO" id="GO:0046872">
    <property type="term" value="F:metal ion binding"/>
    <property type="evidence" value="ECO:0007669"/>
    <property type="project" value="UniProtKB-KW"/>
</dbReference>
<dbReference type="InterPro" id="IPR020891">
    <property type="entry name" value="UPF0758_CS"/>
</dbReference>
<feature type="compositionally biased region" description="Basic and acidic residues" evidence="8">
    <location>
        <begin position="10"/>
        <end position="25"/>
    </location>
</feature>
<organism evidence="10 11">
    <name type="scientific">Brockia lithotrophica</name>
    <dbReference type="NCBI Taxonomy" id="933949"/>
    <lineage>
        <taxon>Bacteria</taxon>
        <taxon>Bacillati</taxon>
        <taxon>Bacillota</taxon>
        <taxon>Bacilli</taxon>
        <taxon>Bacillales</taxon>
        <taxon>Bacillales Family X. Incertae Sedis</taxon>
        <taxon>Brockia</taxon>
    </lineage>
</organism>